<accession>C1E421</accession>
<gene>
    <name evidence="1" type="ORF">MICPUN_57879</name>
</gene>
<evidence type="ECO:0000313" key="2">
    <source>
        <dbReference type="Proteomes" id="UP000002009"/>
    </source>
</evidence>
<dbReference type="KEGG" id="mis:MICPUN_57879"/>
<name>C1E421_MICCC</name>
<dbReference type="RefSeq" id="XP_002501394.1">
    <property type="nucleotide sequence ID" value="XM_002501348.1"/>
</dbReference>
<dbReference type="GeneID" id="8243062"/>
<sequence length="69" mass="7403">MGVTDSIKKLYEREMTGANRDSTIVSLRSPTKGAELDPMISPVQNLLRAAGLFAGAIVVMRCFGDAFAI</sequence>
<dbReference type="OMA" id="REAHTMG"/>
<dbReference type="EMBL" id="CP001325">
    <property type="protein sequence ID" value="ACO62652.1"/>
    <property type="molecule type" value="Genomic_DNA"/>
</dbReference>
<protein>
    <submittedName>
        <fullName evidence="1">Uncharacterized protein</fullName>
    </submittedName>
</protein>
<reference evidence="1 2" key="1">
    <citation type="journal article" date="2009" name="Science">
        <title>Green evolution and dynamic adaptations revealed by genomes of the marine picoeukaryotes Micromonas.</title>
        <authorList>
            <person name="Worden A.Z."/>
            <person name="Lee J.H."/>
            <person name="Mock T."/>
            <person name="Rouze P."/>
            <person name="Simmons M.P."/>
            <person name="Aerts A.L."/>
            <person name="Allen A.E."/>
            <person name="Cuvelier M.L."/>
            <person name="Derelle E."/>
            <person name="Everett M.V."/>
            <person name="Foulon E."/>
            <person name="Grimwood J."/>
            <person name="Gundlach H."/>
            <person name="Henrissat B."/>
            <person name="Napoli C."/>
            <person name="McDonald S.M."/>
            <person name="Parker M.S."/>
            <person name="Rombauts S."/>
            <person name="Salamov A."/>
            <person name="Von Dassow P."/>
            <person name="Badger J.H."/>
            <person name="Coutinho P.M."/>
            <person name="Demir E."/>
            <person name="Dubchak I."/>
            <person name="Gentemann C."/>
            <person name="Eikrem W."/>
            <person name="Gready J.E."/>
            <person name="John U."/>
            <person name="Lanier W."/>
            <person name="Lindquist E.A."/>
            <person name="Lucas S."/>
            <person name="Mayer K.F."/>
            <person name="Moreau H."/>
            <person name="Not F."/>
            <person name="Otillar R."/>
            <person name="Panaud O."/>
            <person name="Pangilinan J."/>
            <person name="Paulsen I."/>
            <person name="Piegu B."/>
            <person name="Poliakov A."/>
            <person name="Robbens S."/>
            <person name="Schmutz J."/>
            <person name="Toulza E."/>
            <person name="Wyss T."/>
            <person name="Zelensky A."/>
            <person name="Zhou K."/>
            <person name="Armbrust E.V."/>
            <person name="Bhattacharya D."/>
            <person name="Goodenough U.W."/>
            <person name="Van de Peer Y."/>
            <person name="Grigoriev I.V."/>
        </authorList>
    </citation>
    <scope>NUCLEOTIDE SEQUENCE [LARGE SCALE GENOMIC DNA]</scope>
    <source>
        <strain evidence="2">RCC299 / NOUM17</strain>
    </source>
</reference>
<keyword evidence="2" id="KW-1185">Reference proteome</keyword>
<dbReference type="InParanoid" id="C1E421"/>
<evidence type="ECO:0000313" key="1">
    <source>
        <dbReference type="EMBL" id="ACO62652.1"/>
    </source>
</evidence>
<dbReference type="Proteomes" id="UP000002009">
    <property type="component" value="Chromosome 4"/>
</dbReference>
<dbReference type="OrthoDB" id="5514856at2759"/>
<dbReference type="AlphaFoldDB" id="C1E421"/>
<organism evidence="1 2">
    <name type="scientific">Micromonas commoda (strain RCC299 / NOUM17 / CCMP2709)</name>
    <name type="common">Picoplanktonic green alga</name>
    <dbReference type="NCBI Taxonomy" id="296587"/>
    <lineage>
        <taxon>Eukaryota</taxon>
        <taxon>Viridiplantae</taxon>
        <taxon>Chlorophyta</taxon>
        <taxon>Mamiellophyceae</taxon>
        <taxon>Mamiellales</taxon>
        <taxon>Mamiellaceae</taxon>
        <taxon>Micromonas</taxon>
    </lineage>
</organism>
<proteinExistence type="predicted"/>